<feature type="region of interest" description="Disordered" evidence="13">
    <location>
        <begin position="916"/>
        <end position="942"/>
    </location>
</feature>
<dbReference type="GO" id="GO:0036503">
    <property type="term" value="P:ERAD pathway"/>
    <property type="evidence" value="ECO:0007669"/>
    <property type="project" value="TreeGrafter"/>
</dbReference>
<feature type="transmembrane region" description="Helical" evidence="14">
    <location>
        <begin position="997"/>
        <end position="1015"/>
    </location>
</feature>
<evidence type="ECO:0000256" key="2">
    <source>
        <dbReference type="ARBA" id="ARBA00004141"/>
    </source>
</evidence>
<dbReference type="EC" id="2.3.2.27" evidence="4"/>
<gene>
    <name evidence="16" type="ORF">CTAYLR_004735</name>
</gene>
<proteinExistence type="predicted"/>
<evidence type="ECO:0000259" key="15">
    <source>
        <dbReference type="PROSITE" id="PS51292"/>
    </source>
</evidence>
<keyword evidence="8" id="KW-0863">Zinc-finger</keyword>
<comment type="caution">
    <text evidence="16">The sequence shown here is derived from an EMBL/GenBank/DDBJ whole genome shotgun (WGS) entry which is preliminary data.</text>
</comment>
<evidence type="ECO:0000256" key="1">
    <source>
        <dbReference type="ARBA" id="ARBA00000900"/>
    </source>
</evidence>
<keyword evidence="9" id="KW-0833">Ubl conjugation pathway</keyword>
<evidence type="ECO:0000256" key="10">
    <source>
        <dbReference type="ARBA" id="ARBA00022833"/>
    </source>
</evidence>
<evidence type="ECO:0000256" key="7">
    <source>
        <dbReference type="ARBA" id="ARBA00022723"/>
    </source>
</evidence>
<feature type="compositionally biased region" description="Acidic residues" evidence="13">
    <location>
        <begin position="229"/>
        <end position="240"/>
    </location>
</feature>
<feature type="transmembrane region" description="Helical" evidence="14">
    <location>
        <begin position="1055"/>
        <end position="1080"/>
    </location>
</feature>
<evidence type="ECO:0000256" key="12">
    <source>
        <dbReference type="ARBA" id="ARBA00023136"/>
    </source>
</evidence>
<protein>
    <recommendedName>
        <fullName evidence="4">RING-type E3 ubiquitin transferase</fullName>
        <ecNumber evidence="4">2.3.2.27</ecNumber>
    </recommendedName>
</protein>
<comment type="catalytic activity">
    <reaction evidence="1">
        <text>S-ubiquitinyl-[E2 ubiquitin-conjugating enzyme]-L-cysteine + [acceptor protein]-L-lysine = [E2 ubiquitin-conjugating enzyme]-L-cysteine + N(6)-ubiquitinyl-[acceptor protein]-L-lysine.</text>
        <dbReference type="EC" id="2.3.2.27"/>
    </reaction>
</comment>
<feature type="transmembrane region" description="Helical" evidence="14">
    <location>
        <begin position="952"/>
        <end position="977"/>
    </location>
</feature>
<dbReference type="GO" id="GO:0005789">
    <property type="term" value="C:endoplasmic reticulum membrane"/>
    <property type="evidence" value="ECO:0007669"/>
    <property type="project" value="TreeGrafter"/>
</dbReference>
<dbReference type="PANTHER" id="PTHR13145:SF0">
    <property type="entry name" value="E3 UBIQUITIN-PROTEIN LIGASE MARCHF6"/>
    <property type="match status" value="1"/>
</dbReference>
<feature type="domain" description="RING-CH-type" evidence="15">
    <location>
        <begin position="16"/>
        <end position="77"/>
    </location>
</feature>
<evidence type="ECO:0000256" key="4">
    <source>
        <dbReference type="ARBA" id="ARBA00012483"/>
    </source>
</evidence>
<dbReference type="Proteomes" id="UP001230188">
    <property type="component" value="Unassembled WGS sequence"/>
</dbReference>
<feature type="compositionally biased region" description="Basic residues" evidence="13">
    <location>
        <begin position="197"/>
        <end position="206"/>
    </location>
</feature>
<dbReference type="EMBL" id="JAQMWT010000548">
    <property type="protein sequence ID" value="KAJ8599707.1"/>
    <property type="molecule type" value="Genomic_DNA"/>
</dbReference>
<sequence length="1275" mass="138047">MDDVDDDDREVATAEMAADNEPECRICRGVAESSRTLYIPCRCRGSIMYCHEECLVQWLEHSGNDRCELCGYTFEFAPIYAEDAPRRVSVFVLAVAGARFVVARALPFVARVVLSVLLWLVATPLATCVLYRAWVHRPSELPVAWTARRLAEELGSGLAIVVAIVVSFLSLLSFTDYMRVRWEIMEMENDENNHPRPNNRRARRRARPDPVRDVAPDVEAEEAAAALANDDDDDDDDGGDEEGHNDNNNQNNNDQNNNVGGALGNQDDDDEIELHIAMDELLGLRGPLVNVARNVSWLVVFNAAYLGVFAFVPFAVGSVVSNLAARVDAARANGTTRRAAARVAAAFGAAWAERRAAGASFGAALAAATWAAAWVVIPNAAPPPPAPRSSSLAAVGRWLAAGGRLVVAAAARSVAWIYRRRPVAAAASAVNATTRRLAADATNGDATAWARLSRSIAPLEAAALDSLRALARGAAGVAGRLDGLGRALMDLVLGAAWRASPKSDDAEGPAPTLRLDDLLKMGAGYVALGVVACVWRAALKAAPRWLRRRAPARAWRRAEKALDAAAAAAKVATLLALKMVLLPSILGAGLDAALSSRALLAIRATEFPPLFFPGSSPSSVRTFKIHVPVSTYLSLDLGRLVDDEALASNATTLFPVVAASAPPPRVVVVSNASSADFPPDILDDDDRDDDDDECDAGELNNNNNNNNNDKAVVAAAAENKNATSGSRRENDEVVGEVGVAEAVRELGGGGLGVALCRWVLGISFMLVVTVAVLQLREVLHPAVLARHVRPHQHRPDLLATLLAEPARAHARRLATSLAIYGALLGVAVALPALAYSSVVPRFAPRAARLVVRFCYVAPRAQIPLELVLVHLGVLGLLERLKTRLRDAQTLWLGSACAALDLDGYLLPRPGDAAHHHHHRQVGESAPRWAWGDEPPGPRERSLAPRVAPRRFFAARVVLLLAFSWAFMVGATALVAVGPVALGRCVLDLLRAPRSHDPFALAVGWALVLFVLGPWLDDSDPLDAVRDERDEPRDLDRPRRQQEDRRRRRDRRWAEVLAFVLLWFAVAPLLVGCLYDVAVVASRDDWAAWSPPFSGKTRRVPPFDWLRDWALGLLVLQALALAAARVAADDPEDDALEDERRDPAFRRDDAGSWPRAALRFRDAIAKPVDDFDAALLYDLAVPVVLDLLDLTLAPALPTAVAVSIGRWLEENPAADLGAQILVLYRYALAATLLSSAALHLVEPLLNWFDFVHEAVRDARYLVGLRLQNHHERVRQD</sequence>
<evidence type="ECO:0000313" key="17">
    <source>
        <dbReference type="Proteomes" id="UP001230188"/>
    </source>
</evidence>
<dbReference type="GO" id="GO:0061630">
    <property type="term" value="F:ubiquitin protein ligase activity"/>
    <property type="evidence" value="ECO:0007669"/>
    <property type="project" value="UniProtKB-EC"/>
</dbReference>
<feature type="compositionally biased region" description="Low complexity" evidence="13">
    <location>
        <begin position="246"/>
        <end position="260"/>
    </location>
</feature>
<comment type="pathway">
    <text evidence="3">Protein modification; protein ubiquitination.</text>
</comment>
<dbReference type="Pfam" id="PF12906">
    <property type="entry name" value="RINGv"/>
    <property type="match status" value="1"/>
</dbReference>
<keyword evidence="12 14" id="KW-0472">Membrane</keyword>
<dbReference type="SUPFAM" id="SSF57850">
    <property type="entry name" value="RING/U-box"/>
    <property type="match status" value="1"/>
</dbReference>
<evidence type="ECO:0000313" key="16">
    <source>
        <dbReference type="EMBL" id="KAJ8599707.1"/>
    </source>
</evidence>
<dbReference type="Gene3D" id="3.30.40.10">
    <property type="entry name" value="Zinc/RING finger domain, C3HC4 (zinc finger)"/>
    <property type="match status" value="1"/>
</dbReference>
<keyword evidence="10" id="KW-0862">Zinc</keyword>
<evidence type="ECO:0000256" key="11">
    <source>
        <dbReference type="ARBA" id="ARBA00022989"/>
    </source>
</evidence>
<dbReference type="PANTHER" id="PTHR13145">
    <property type="entry name" value="SSM4 PROTEIN"/>
    <property type="match status" value="1"/>
</dbReference>
<accession>A0AAD7U980</accession>
<feature type="transmembrane region" description="Helical" evidence="14">
    <location>
        <begin position="295"/>
        <end position="316"/>
    </location>
</feature>
<keyword evidence="17" id="KW-1185">Reference proteome</keyword>
<keyword evidence="7" id="KW-0479">Metal-binding</keyword>
<dbReference type="InterPro" id="IPR013083">
    <property type="entry name" value="Znf_RING/FYVE/PHD"/>
</dbReference>
<evidence type="ECO:0000256" key="5">
    <source>
        <dbReference type="ARBA" id="ARBA00022679"/>
    </source>
</evidence>
<dbReference type="SMART" id="SM00744">
    <property type="entry name" value="RINGv"/>
    <property type="match status" value="1"/>
</dbReference>
<feature type="transmembrane region" description="Helical" evidence="14">
    <location>
        <begin position="113"/>
        <end position="134"/>
    </location>
</feature>
<dbReference type="CDD" id="cd16702">
    <property type="entry name" value="RING_CH-C4HC3_MARCH6"/>
    <property type="match status" value="1"/>
</dbReference>
<feature type="transmembrane region" description="Helical" evidence="14">
    <location>
        <begin position="817"/>
        <end position="836"/>
    </location>
</feature>
<feature type="region of interest" description="Disordered" evidence="13">
    <location>
        <begin position="677"/>
        <end position="708"/>
    </location>
</feature>
<feature type="transmembrane region" description="Helical" evidence="14">
    <location>
        <begin position="522"/>
        <end position="539"/>
    </location>
</feature>
<dbReference type="PROSITE" id="PS51292">
    <property type="entry name" value="ZF_RING_CH"/>
    <property type="match status" value="1"/>
</dbReference>
<evidence type="ECO:0000256" key="13">
    <source>
        <dbReference type="SAM" id="MobiDB-lite"/>
    </source>
</evidence>
<evidence type="ECO:0000256" key="6">
    <source>
        <dbReference type="ARBA" id="ARBA00022692"/>
    </source>
</evidence>
<dbReference type="GO" id="GO:0008270">
    <property type="term" value="F:zinc ion binding"/>
    <property type="evidence" value="ECO:0007669"/>
    <property type="project" value="UniProtKB-KW"/>
</dbReference>
<feature type="compositionally biased region" description="Acidic residues" evidence="13">
    <location>
        <begin position="681"/>
        <end position="696"/>
    </location>
</feature>
<comment type="subcellular location">
    <subcellularLocation>
        <location evidence="2">Membrane</location>
        <topology evidence="2">Multi-pass membrane protein</topology>
    </subcellularLocation>
</comment>
<feature type="region of interest" description="Disordered" evidence="13">
    <location>
        <begin position="190"/>
        <end position="266"/>
    </location>
</feature>
<dbReference type="InterPro" id="IPR011016">
    <property type="entry name" value="Znf_RING-CH"/>
</dbReference>
<name>A0AAD7U980_9STRA</name>
<keyword evidence="6 14" id="KW-0812">Transmembrane</keyword>
<reference evidence="16" key="1">
    <citation type="submission" date="2023-01" db="EMBL/GenBank/DDBJ databases">
        <title>Metagenome sequencing of chrysophaentin producing Chrysophaeum taylorii.</title>
        <authorList>
            <person name="Davison J."/>
            <person name="Bewley C."/>
        </authorList>
    </citation>
    <scope>NUCLEOTIDE SEQUENCE</scope>
    <source>
        <strain evidence="16">NIES-1699</strain>
    </source>
</reference>
<organism evidence="16 17">
    <name type="scientific">Chrysophaeum taylorii</name>
    <dbReference type="NCBI Taxonomy" id="2483200"/>
    <lineage>
        <taxon>Eukaryota</taxon>
        <taxon>Sar</taxon>
        <taxon>Stramenopiles</taxon>
        <taxon>Ochrophyta</taxon>
        <taxon>Pelagophyceae</taxon>
        <taxon>Pelagomonadales</taxon>
        <taxon>Pelagomonadaceae</taxon>
        <taxon>Chrysophaeum</taxon>
    </lineage>
</organism>
<evidence type="ECO:0000256" key="8">
    <source>
        <dbReference type="ARBA" id="ARBA00022771"/>
    </source>
</evidence>
<keyword evidence="11 14" id="KW-1133">Transmembrane helix</keyword>
<keyword evidence="5" id="KW-0808">Transferase</keyword>
<evidence type="ECO:0000256" key="9">
    <source>
        <dbReference type="ARBA" id="ARBA00022786"/>
    </source>
</evidence>
<dbReference type="AlphaFoldDB" id="A0AAD7U980"/>
<evidence type="ECO:0000256" key="3">
    <source>
        <dbReference type="ARBA" id="ARBA00004906"/>
    </source>
</evidence>
<feature type="transmembrane region" description="Helical" evidence="14">
    <location>
        <begin position="154"/>
        <end position="175"/>
    </location>
</feature>
<evidence type="ECO:0000256" key="14">
    <source>
        <dbReference type="SAM" id="Phobius"/>
    </source>
</evidence>